<evidence type="ECO:0000256" key="2">
    <source>
        <dbReference type="SAM" id="Phobius"/>
    </source>
</evidence>
<feature type="compositionally biased region" description="Polar residues" evidence="1">
    <location>
        <begin position="180"/>
        <end position="198"/>
    </location>
</feature>
<feature type="compositionally biased region" description="Polar residues" evidence="1">
    <location>
        <begin position="540"/>
        <end position="581"/>
    </location>
</feature>
<keyword evidence="2" id="KW-1133">Transmembrane helix</keyword>
<feature type="compositionally biased region" description="Polar residues" evidence="1">
    <location>
        <begin position="44"/>
        <end position="55"/>
    </location>
</feature>
<feature type="region of interest" description="Disordered" evidence="1">
    <location>
        <begin position="1"/>
        <end position="71"/>
    </location>
</feature>
<evidence type="ECO:0000256" key="1">
    <source>
        <dbReference type="SAM" id="MobiDB-lite"/>
    </source>
</evidence>
<feature type="compositionally biased region" description="Polar residues" evidence="1">
    <location>
        <begin position="236"/>
        <end position="250"/>
    </location>
</feature>
<feature type="compositionally biased region" description="Polar residues" evidence="1">
    <location>
        <begin position="431"/>
        <end position="459"/>
    </location>
</feature>
<feature type="compositionally biased region" description="Basic and acidic residues" evidence="1">
    <location>
        <begin position="34"/>
        <end position="43"/>
    </location>
</feature>
<name>A0A8H5ASK3_9AGAR</name>
<keyword evidence="4" id="KW-1185">Reference proteome</keyword>
<protein>
    <submittedName>
        <fullName evidence="3">Uncharacterized protein</fullName>
    </submittedName>
</protein>
<gene>
    <name evidence="3" type="ORF">D9619_010492</name>
</gene>
<reference evidence="3 4" key="1">
    <citation type="journal article" date="2020" name="ISME J.">
        <title>Uncovering the hidden diversity of litter-decomposition mechanisms in mushroom-forming fungi.</title>
        <authorList>
            <person name="Floudas D."/>
            <person name="Bentzer J."/>
            <person name="Ahren D."/>
            <person name="Johansson T."/>
            <person name="Persson P."/>
            <person name="Tunlid A."/>
        </authorList>
    </citation>
    <scope>NUCLEOTIDE SEQUENCE [LARGE SCALE GENOMIC DNA]</scope>
    <source>
        <strain evidence="3 4">CBS 101986</strain>
    </source>
</reference>
<feature type="compositionally biased region" description="Low complexity" evidence="1">
    <location>
        <begin position="582"/>
        <end position="602"/>
    </location>
</feature>
<evidence type="ECO:0000313" key="3">
    <source>
        <dbReference type="EMBL" id="KAF5310280.1"/>
    </source>
</evidence>
<sequence length="834" mass="88535">MSGSRISGRTSDDAPPSAFSAKRAVAPTRAATGRTKDTSENHPSRSQTLPPTSSAARVARPPKVPDKVNTLVASGYDIEELSDSALQREGANSSQYLSPPMPVPDARHSGSSFQTEPSSYYSADDNISSAGPPPPMPVPNPARKDTVERLYDSLWEAAQSSTTPPADGSAPPMPSPYIGQESQGNNESQQDYPTSFYNPDQHWAPHQPLGMPNNDLQRDIQSYTMPSATPGMPHANISTSSAAGSSQTFDESYDGFQEPEHGQSGAAVPVMPIAPLRVQHGAKPAPMAVASTTLSQPASASARPGHPVGQKPPASGIPAQPRPFGPTPQFNAFHSPAATSTRPEAHPTATSTAAGGITPTQSPPTQSTTAAPGKASLGEHTPFFYDPVQQRWVPKKVNTPQPSRIESQQPGHPPPGAAASAFSSSFSPRPTGSQSNTRPQAGTSDPTRPHAQETSNPTKPTSRPPAVVSVSPQPQNFFSTASKPTSATNSYTQQANVRPQNVNSLAGKTGTAPTPQSPPAVRPQQNAPTKTNVTVHPPQQEITRPQNGAASGPAKTNNVAASQSTIRPQVAQTSRPQATHTQVSPAPVAAPKPQQQPSSSHLSAHKPEPTPAPASLKPDPSPPAAPAKPAKMTGAVPTRRHGQLSQFDTQYVNMLLALDDIPAIHNIAAGFFNWILLAGFILFPGTFASLQNLDVPADQLSAKLIHTITNLPLFIVAWVCCALGGTGMCWLWWRWRKNYLWAANKIFLPGLMNSLAGFISTLANIYGVQHGQYSTTSKITITVTGASLVIFGILFLFYTFWLIRNVKKRHDREVGKQRAGKYGEGVVDLSKRKQ</sequence>
<comment type="caution">
    <text evidence="3">The sequence shown here is derived from an EMBL/GenBank/DDBJ whole genome shotgun (WGS) entry which is preliminary data.</text>
</comment>
<feature type="region of interest" description="Disordered" evidence="1">
    <location>
        <begin position="282"/>
        <end position="641"/>
    </location>
</feature>
<feature type="compositionally biased region" description="Low complexity" evidence="1">
    <location>
        <begin position="460"/>
        <end position="474"/>
    </location>
</feature>
<keyword evidence="2" id="KW-0472">Membrane</keyword>
<feature type="compositionally biased region" description="Low complexity" evidence="1">
    <location>
        <begin position="417"/>
        <end position="430"/>
    </location>
</feature>
<feature type="transmembrane region" description="Helical" evidence="2">
    <location>
        <begin position="711"/>
        <end position="733"/>
    </location>
</feature>
<feature type="compositionally biased region" description="Basic and acidic residues" evidence="1">
    <location>
        <begin position="142"/>
        <end position="151"/>
    </location>
</feature>
<organism evidence="3 4">
    <name type="scientific">Psilocybe cf. subviscida</name>
    <dbReference type="NCBI Taxonomy" id="2480587"/>
    <lineage>
        <taxon>Eukaryota</taxon>
        <taxon>Fungi</taxon>
        <taxon>Dikarya</taxon>
        <taxon>Basidiomycota</taxon>
        <taxon>Agaricomycotina</taxon>
        <taxon>Agaricomycetes</taxon>
        <taxon>Agaricomycetidae</taxon>
        <taxon>Agaricales</taxon>
        <taxon>Agaricineae</taxon>
        <taxon>Strophariaceae</taxon>
        <taxon>Psilocybe</taxon>
    </lineage>
</organism>
<dbReference type="OrthoDB" id="3254104at2759"/>
<dbReference type="AlphaFoldDB" id="A0A8H5ASK3"/>
<feature type="compositionally biased region" description="Polar residues" evidence="1">
    <location>
        <begin position="523"/>
        <end position="534"/>
    </location>
</feature>
<keyword evidence="2" id="KW-0812">Transmembrane</keyword>
<feature type="compositionally biased region" description="Pro residues" evidence="1">
    <location>
        <begin position="131"/>
        <end position="140"/>
    </location>
</feature>
<dbReference type="EMBL" id="JAACJJ010000058">
    <property type="protein sequence ID" value="KAF5310280.1"/>
    <property type="molecule type" value="Genomic_DNA"/>
</dbReference>
<feature type="compositionally biased region" description="Polar residues" evidence="1">
    <location>
        <begin position="109"/>
        <end position="129"/>
    </location>
</feature>
<proteinExistence type="predicted"/>
<feature type="compositionally biased region" description="Polar residues" evidence="1">
    <location>
        <begin position="475"/>
        <end position="514"/>
    </location>
</feature>
<feature type="compositionally biased region" description="Polar residues" evidence="1">
    <location>
        <begin position="290"/>
        <end position="299"/>
    </location>
</feature>
<feature type="compositionally biased region" description="Low complexity" evidence="1">
    <location>
        <begin position="358"/>
        <end position="372"/>
    </location>
</feature>
<feature type="transmembrane region" description="Helical" evidence="2">
    <location>
        <begin position="779"/>
        <end position="803"/>
    </location>
</feature>
<feature type="transmembrane region" description="Helical" evidence="2">
    <location>
        <begin position="745"/>
        <end position="767"/>
    </location>
</feature>
<dbReference type="Proteomes" id="UP000567179">
    <property type="component" value="Unassembled WGS sequence"/>
</dbReference>
<feature type="compositionally biased region" description="Polar residues" evidence="1">
    <location>
        <begin position="328"/>
        <end position="353"/>
    </location>
</feature>
<evidence type="ECO:0000313" key="4">
    <source>
        <dbReference type="Proteomes" id="UP000567179"/>
    </source>
</evidence>
<feature type="region of interest" description="Disordered" evidence="1">
    <location>
        <begin position="83"/>
        <end position="266"/>
    </location>
</feature>
<accession>A0A8H5ASK3</accession>